<dbReference type="Pfam" id="PF00563">
    <property type="entry name" value="EAL"/>
    <property type="match status" value="1"/>
</dbReference>
<dbReference type="CDD" id="cd01948">
    <property type="entry name" value="EAL"/>
    <property type="match status" value="1"/>
</dbReference>
<dbReference type="OrthoDB" id="8731447at2"/>
<dbReference type="AlphaFoldDB" id="A0A0R2A5J8"/>
<evidence type="ECO:0000259" key="1">
    <source>
        <dbReference type="PROSITE" id="PS50883"/>
    </source>
</evidence>
<protein>
    <submittedName>
        <fullName evidence="2">C-di-GMP-specific phosphodiesterase</fullName>
    </submittedName>
</protein>
<gene>
    <name evidence="2" type="ORF">FC26_GL001152</name>
</gene>
<sequence length="228" mass="26000">MIKFLGQPIYDVASGKRYGYELFIREEINHELVMPVDFSRYGATEITQLLAKTVRHLSEDIQMLAFNLDERQFIDHHFLQPLVKLQRQTSVKICIELTERLGAGEAPVAARQLVDAARSYQRAGLHVCLDDVGTGNNTAALVGLLLPYVVECKFALQNVRNWETCDRIKTELHFWRALAAKQHIQFALEGIETQPDLKWVQEFAPDLVQGYYFGMPGEMTDTNDSLVN</sequence>
<dbReference type="InterPro" id="IPR001633">
    <property type="entry name" value="EAL_dom"/>
</dbReference>
<evidence type="ECO:0000313" key="3">
    <source>
        <dbReference type="Proteomes" id="UP000051733"/>
    </source>
</evidence>
<dbReference type="STRING" id="1423813.FC26_GL001152"/>
<comment type="caution">
    <text evidence="2">The sequence shown here is derived from an EMBL/GenBank/DDBJ whole genome shotgun (WGS) entry which is preliminary data.</text>
</comment>
<dbReference type="InterPro" id="IPR035919">
    <property type="entry name" value="EAL_sf"/>
</dbReference>
<dbReference type="SUPFAM" id="SSF141868">
    <property type="entry name" value="EAL domain-like"/>
    <property type="match status" value="1"/>
</dbReference>
<dbReference type="InterPro" id="IPR050706">
    <property type="entry name" value="Cyclic-di-GMP_PDE-like"/>
</dbReference>
<dbReference type="RefSeq" id="WP_057778137.1">
    <property type="nucleotide sequence ID" value="NZ_AYYY01000018.1"/>
</dbReference>
<keyword evidence="3" id="KW-1185">Reference proteome</keyword>
<dbReference type="SMART" id="SM00052">
    <property type="entry name" value="EAL"/>
    <property type="match status" value="1"/>
</dbReference>
<evidence type="ECO:0000313" key="2">
    <source>
        <dbReference type="EMBL" id="KRM61877.1"/>
    </source>
</evidence>
<dbReference type="PANTHER" id="PTHR33121">
    <property type="entry name" value="CYCLIC DI-GMP PHOSPHODIESTERASE PDEF"/>
    <property type="match status" value="1"/>
</dbReference>
<proteinExistence type="predicted"/>
<feature type="domain" description="EAL" evidence="1">
    <location>
        <begin position="1"/>
        <end position="228"/>
    </location>
</feature>
<dbReference type="GO" id="GO:0071111">
    <property type="term" value="F:cyclic-guanylate-specific phosphodiesterase activity"/>
    <property type="evidence" value="ECO:0007669"/>
    <property type="project" value="InterPro"/>
</dbReference>
<dbReference type="PANTHER" id="PTHR33121:SF70">
    <property type="entry name" value="SIGNALING PROTEIN YKOW"/>
    <property type="match status" value="1"/>
</dbReference>
<organism evidence="2 3">
    <name type="scientific">Paucilactobacillus vaccinostercus DSM 20634</name>
    <dbReference type="NCBI Taxonomy" id="1423813"/>
    <lineage>
        <taxon>Bacteria</taxon>
        <taxon>Bacillati</taxon>
        <taxon>Bacillota</taxon>
        <taxon>Bacilli</taxon>
        <taxon>Lactobacillales</taxon>
        <taxon>Lactobacillaceae</taxon>
        <taxon>Paucilactobacillus</taxon>
    </lineage>
</organism>
<dbReference type="PATRIC" id="fig|1423813.3.peg.1171"/>
<name>A0A0R2A5J8_9LACO</name>
<dbReference type="PROSITE" id="PS50883">
    <property type="entry name" value="EAL"/>
    <property type="match status" value="1"/>
</dbReference>
<dbReference type="EMBL" id="AYYY01000018">
    <property type="protein sequence ID" value="KRM61877.1"/>
    <property type="molecule type" value="Genomic_DNA"/>
</dbReference>
<dbReference type="Proteomes" id="UP000051733">
    <property type="component" value="Unassembled WGS sequence"/>
</dbReference>
<dbReference type="Gene3D" id="3.20.20.450">
    <property type="entry name" value="EAL domain"/>
    <property type="match status" value="1"/>
</dbReference>
<reference evidence="2 3" key="1">
    <citation type="journal article" date="2015" name="Genome Announc.">
        <title>Expanding the biotechnology potential of lactobacilli through comparative genomics of 213 strains and associated genera.</title>
        <authorList>
            <person name="Sun Z."/>
            <person name="Harris H.M."/>
            <person name="McCann A."/>
            <person name="Guo C."/>
            <person name="Argimon S."/>
            <person name="Zhang W."/>
            <person name="Yang X."/>
            <person name="Jeffery I.B."/>
            <person name="Cooney J.C."/>
            <person name="Kagawa T.F."/>
            <person name="Liu W."/>
            <person name="Song Y."/>
            <person name="Salvetti E."/>
            <person name="Wrobel A."/>
            <person name="Rasinkangas P."/>
            <person name="Parkhill J."/>
            <person name="Rea M.C."/>
            <person name="O'Sullivan O."/>
            <person name="Ritari J."/>
            <person name="Douillard F.P."/>
            <person name="Paul Ross R."/>
            <person name="Yang R."/>
            <person name="Briner A.E."/>
            <person name="Felis G.E."/>
            <person name="de Vos W.M."/>
            <person name="Barrangou R."/>
            <person name="Klaenhammer T.R."/>
            <person name="Caufield P.W."/>
            <person name="Cui Y."/>
            <person name="Zhang H."/>
            <person name="O'Toole P.W."/>
        </authorList>
    </citation>
    <scope>NUCLEOTIDE SEQUENCE [LARGE SCALE GENOMIC DNA]</scope>
    <source>
        <strain evidence="2 3">DSM 20634</strain>
    </source>
</reference>
<accession>A0A0R2A5J8</accession>